<dbReference type="PROSITE" id="PS01175">
    <property type="entry name" value="RIBONUCLEASE_II"/>
    <property type="match status" value="1"/>
</dbReference>
<feature type="region of interest" description="Disordered" evidence="7">
    <location>
        <begin position="362"/>
        <end position="389"/>
    </location>
</feature>
<dbReference type="InterPro" id="IPR022966">
    <property type="entry name" value="RNase_II/R_CS"/>
</dbReference>
<feature type="compositionally biased region" description="Polar residues" evidence="7">
    <location>
        <begin position="515"/>
        <end position="532"/>
    </location>
</feature>
<feature type="region of interest" description="Disordered" evidence="7">
    <location>
        <begin position="161"/>
        <end position="189"/>
    </location>
</feature>
<evidence type="ECO:0000256" key="7">
    <source>
        <dbReference type="SAM" id="MobiDB-lite"/>
    </source>
</evidence>
<dbReference type="InterPro" id="IPR041093">
    <property type="entry name" value="Dis3l2-like_C"/>
</dbReference>
<dbReference type="PANTHER" id="PTHR23355:SF9">
    <property type="entry name" value="DIS3-LIKE EXONUCLEASE 2"/>
    <property type="match status" value="1"/>
</dbReference>
<keyword evidence="4" id="KW-0269">Exonuclease</keyword>
<feature type="region of interest" description="Disordered" evidence="7">
    <location>
        <begin position="421"/>
        <end position="440"/>
    </location>
</feature>
<dbReference type="Proteomes" id="UP001307889">
    <property type="component" value="Chromosome 15"/>
</dbReference>
<keyword evidence="2" id="KW-0540">Nuclease</keyword>
<reference evidence="9 10" key="1">
    <citation type="submission" date="2023-09" db="EMBL/GenBank/DDBJ databases">
        <title>Nesidiocoris tenuis whole genome shotgun sequence.</title>
        <authorList>
            <person name="Shibata T."/>
            <person name="Shimoda M."/>
            <person name="Kobayashi T."/>
            <person name="Uehara T."/>
        </authorList>
    </citation>
    <scope>NUCLEOTIDE SEQUENCE [LARGE SCALE GENOMIC DNA]</scope>
    <source>
        <strain evidence="9 10">Japan</strain>
    </source>
</reference>
<keyword evidence="5" id="KW-0694">RNA-binding</keyword>
<evidence type="ECO:0000313" key="10">
    <source>
        <dbReference type="Proteomes" id="UP001307889"/>
    </source>
</evidence>
<feature type="region of interest" description="Disordered" evidence="7">
    <location>
        <begin position="476"/>
        <end position="602"/>
    </location>
</feature>
<dbReference type="SUPFAM" id="SSF50249">
    <property type="entry name" value="Nucleic acid-binding proteins"/>
    <property type="match status" value="2"/>
</dbReference>
<dbReference type="Gene3D" id="2.40.50.140">
    <property type="entry name" value="Nucleic acid-binding proteins"/>
    <property type="match status" value="1"/>
</dbReference>
<proteinExistence type="inferred from homology"/>
<evidence type="ECO:0000313" key="9">
    <source>
        <dbReference type="EMBL" id="BET03134.1"/>
    </source>
</evidence>
<dbReference type="Pfam" id="PF17849">
    <property type="entry name" value="OB_Dis3"/>
    <property type="match status" value="1"/>
</dbReference>
<gene>
    <name evidence="9" type="ORF">NTJ_15952</name>
</gene>
<feature type="compositionally biased region" description="Low complexity" evidence="7">
    <location>
        <begin position="106"/>
        <end position="118"/>
    </location>
</feature>
<organism evidence="9 10">
    <name type="scientific">Nesidiocoris tenuis</name>
    <dbReference type="NCBI Taxonomy" id="355587"/>
    <lineage>
        <taxon>Eukaryota</taxon>
        <taxon>Metazoa</taxon>
        <taxon>Ecdysozoa</taxon>
        <taxon>Arthropoda</taxon>
        <taxon>Hexapoda</taxon>
        <taxon>Insecta</taxon>
        <taxon>Pterygota</taxon>
        <taxon>Neoptera</taxon>
        <taxon>Paraneoptera</taxon>
        <taxon>Hemiptera</taxon>
        <taxon>Heteroptera</taxon>
        <taxon>Panheteroptera</taxon>
        <taxon>Cimicomorpha</taxon>
        <taxon>Miridae</taxon>
        <taxon>Dicyphina</taxon>
        <taxon>Nesidiocoris</taxon>
    </lineage>
</organism>
<feature type="compositionally biased region" description="Low complexity" evidence="7">
    <location>
        <begin position="179"/>
        <end position="188"/>
    </location>
</feature>
<feature type="compositionally biased region" description="Polar residues" evidence="7">
    <location>
        <begin position="489"/>
        <end position="498"/>
    </location>
</feature>
<evidence type="ECO:0000256" key="3">
    <source>
        <dbReference type="ARBA" id="ARBA00022801"/>
    </source>
</evidence>
<evidence type="ECO:0000256" key="2">
    <source>
        <dbReference type="ARBA" id="ARBA00022722"/>
    </source>
</evidence>
<dbReference type="Gene3D" id="2.40.50.690">
    <property type="match status" value="1"/>
</dbReference>
<dbReference type="InterPro" id="IPR012340">
    <property type="entry name" value="NA-bd_OB-fold"/>
</dbReference>
<feature type="compositionally biased region" description="Polar residues" evidence="7">
    <location>
        <begin position="64"/>
        <end position="102"/>
    </location>
</feature>
<evidence type="ECO:0000256" key="4">
    <source>
        <dbReference type="ARBA" id="ARBA00022839"/>
    </source>
</evidence>
<dbReference type="InterPro" id="IPR041505">
    <property type="entry name" value="Dis3_CSD2"/>
</dbReference>
<feature type="domain" description="RNB" evidence="8">
    <location>
        <begin position="815"/>
        <end position="1150"/>
    </location>
</feature>
<dbReference type="Pfam" id="PF17877">
    <property type="entry name" value="Dis3l2_C_term"/>
    <property type="match status" value="1"/>
</dbReference>
<dbReference type="Gene3D" id="2.40.50.700">
    <property type="match status" value="1"/>
</dbReference>
<name>A0ABN7BFS3_9HEMI</name>
<feature type="compositionally biased region" description="Basic residues" evidence="7">
    <location>
        <begin position="585"/>
        <end position="595"/>
    </location>
</feature>
<evidence type="ECO:0000256" key="5">
    <source>
        <dbReference type="ARBA" id="ARBA00022884"/>
    </source>
</evidence>
<dbReference type="PANTHER" id="PTHR23355">
    <property type="entry name" value="RIBONUCLEASE"/>
    <property type="match status" value="1"/>
</dbReference>
<keyword evidence="10" id="KW-1185">Reference proteome</keyword>
<protein>
    <submittedName>
        <fullName evidence="9">RNB</fullName>
    </submittedName>
</protein>
<dbReference type="EMBL" id="AP028923">
    <property type="protein sequence ID" value="BET03134.1"/>
    <property type="molecule type" value="Genomic_DNA"/>
</dbReference>
<evidence type="ECO:0000259" key="8">
    <source>
        <dbReference type="SMART" id="SM00955"/>
    </source>
</evidence>
<dbReference type="Pfam" id="PF00773">
    <property type="entry name" value="RNB"/>
    <property type="match status" value="1"/>
</dbReference>
<dbReference type="InterPro" id="IPR033771">
    <property type="entry name" value="Rrp44_CSD1"/>
</dbReference>
<dbReference type="InterPro" id="IPR050180">
    <property type="entry name" value="RNR_Ribonuclease"/>
</dbReference>
<dbReference type="Pfam" id="PF17216">
    <property type="entry name" value="Rrp44_CSD1"/>
    <property type="match status" value="1"/>
</dbReference>
<evidence type="ECO:0000256" key="6">
    <source>
        <dbReference type="RuleBase" id="RU003901"/>
    </source>
</evidence>
<keyword evidence="3" id="KW-0378">Hydrolase</keyword>
<evidence type="ECO:0000256" key="1">
    <source>
        <dbReference type="ARBA" id="ARBA00005785"/>
    </source>
</evidence>
<comment type="similarity">
    <text evidence="1 6">Belongs to the RNR ribonuclease family.</text>
</comment>
<feature type="compositionally biased region" description="Basic residues" evidence="7">
    <location>
        <begin position="540"/>
        <end position="552"/>
    </location>
</feature>
<sequence>MGALPTVEFALLNACPSPFVDVEVNHQDQLARMAGHQGPPDGLTNPGRNPSAGQNGLRLLFESFSKTDSKSGPNNPFSGPNSTTPMVPTSYQPDHLESSQSDPGRRAPIGRGPPANAIPLASAAPQKIWILEQDLIRQAAVTNMGGSNPHPAMGTSPIGSRPMPYMHHGAPSAHPIDQSPSGSPSSGSVLQRLFPNVRIGAPSSAASLERMGKRELPNELGTIPSSDYVMDVSEIEGSYARQNSSLPMSIPNSFDSKSSMVDNQDIFRRQNAYLRDVSEIEEAFARLNPLPRSVPSGGETESLGNASDAYQRHNEKPMDFADVADCETVNPRESFSQSFGLRQILGKVLDVTELEGVLATNNQSSPVRPPPGFEKYSASSPKVAEGSPSWLHQRDGFPPKGFAGMPQNGISLLSKFRGPSLDQVEPKGPPAAKIHPTDIAGANNPGGKYYQAMQSPVVGAQREAYRAAKAAHPLMREEQAASGKKSFWDNFSNASSRPEPSKGKKRRDVNEASKTESFAQQDKQKVRTTSEGQGEEEKKLKKKKKKLKKRSKKASESAENADAPATANPEEISGCNPPSGEKAPDKKKRKSRQRKSKEDNTHFEDYMTIDSVMAGLQDKTLLKGEIRVNARNYKECYINDPNEGKDILIAGTVDRNRAMEGDVVVVQVKDKDQWMKNNQSGAVQVTAKVVYILEKVHSRTCIGQLTKIGENDYATFCPRDSRIPRVLIPSTSLPVHMLQNPTAYENDVFLVKIVNWDTPGFAQGVIEEKLGKKGEVDVETKAILKGLSLNGDPVPESYNKYLPSFTITEEEIDRRLDLRKECIFTIDPSTARDLDDAVSVKKLGDDLYEVGVHISDVSYFLPLDTPLDQFVAKRATTIYMVDKAIHMLPLELCLQCSLLPGQDKYALSVIWQMDAEGNIKDTKFARTVIHSCAKLSYDHAQAVIEGKEPEFPTLYNGYSAESIRESIQLLYKISVNMTKRRFANGALRIDQPKVSFKVDEKLVPTEAWLYELKDSNRLIEEFMLRANESVAEYIHAAHPKIALLRRHSPPKADMMSRLISSFETLGIQLSSSDSAEVNRCIRETADGSLDRLFVLGHLFAKPMMRAEYFCYEPESHHYALNIDMYTHFTSPIRRYVDIIVHRILCATLGYDKLPGWDTLDVRQYCRTSNVKKLAAKRAGEMSCELFTALYIRQKGGIVTEGVVHNVISHALDLIVLPLALQIRVYLDRLPAKLDYVESTSKGKGVQSPMDSQLTIRWNHAADQPVTYRVFSTAHVRLSTQENGLGIECHLQPPVPLPPAN</sequence>
<dbReference type="SMART" id="SM00955">
    <property type="entry name" value="RNB"/>
    <property type="match status" value="1"/>
</dbReference>
<accession>A0ABN7BFS3</accession>
<dbReference type="InterPro" id="IPR001900">
    <property type="entry name" value="RNase_II/R"/>
</dbReference>
<feature type="region of interest" description="Disordered" evidence="7">
    <location>
        <begin position="33"/>
        <end position="118"/>
    </location>
</feature>